<dbReference type="PANTHER" id="PTHR31817:SF5">
    <property type="match status" value="1"/>
</dbReference>
<evidence type="ECO:0000256" key="4">
    <source>
        <dbReference type="ARBA" id="ARBA00023049"/>
    </source>
</evidence>
<dbReference type="AlphaFoldDB" id="A0A8S3ZU48"/>
<keyword evidence="4" id="KW-0482">Metalloprotease</keyword>
<keyword evidence="7" id="KW-1185">Reference proteome</keyword>
<protein>
    <submittedName>
        <fullName evidence="6">Uncharacterized protein</fullName>
    </submittedName>
</protein>
<dbReference type="InterPro" id="IPR012548">
    <property type="entry name" value="MATCAP"/>
</dbReference>
<keyword evidence="2" id="KW-0645">Protease</keyword>
<evidence type="ECO:0000256" key="5">
    <source>
        <dbReference type="SAM" id="MobiDB-lite"/>
    </source>
</evidence>
<evidence type="ECO:0000256" key="1">
    <source>
        <dbReference type="ARBA" id="ARBA00001947"/>
    </source>
</evidence>
<dbReference type="GO" id="GO:0008237">
    <property type="term" value="F:metallopeptidase activity"/>
    <property type="evidence" value="ECO:0007669"/>
    <property type="project" value="UniProtKB-KW"/>
</dbReference>
<dbReference type="SMART" id="SM01154">
    <property type="entry name" value="DUF1704"/>
    <property type="match status" value="1"/>
</dbReference>
<accession>A0A8S3ZU48</accession>
<feature type="region of interest" description="Disordered" evidence="5">
    <location>
        <begin position="732"/>
        <end position="764"/>
    </location>
</feature>
<proteinExistence type="predicted"/>
<dbReference type="Proteomes" id="UP000678393">
    <property type="component" value="Unassembled WGS sequence"/>
</dbReference>
<evidence type="ECO:0000313" key="6">
    <source>
        <dbReference type="EMBL" id="CAG5131548.1"/>
    </source>
</evidence>
<dbReference type="OrthoDB" id="449345at2759"/>
<feature type="compositionally biased region" description="Basic and acidic residues" evidence="5">
    <location>
        <begin position="739"/>
        <end position="761"/>
    </location>
</feature>
<keyword evidence="3" id="KW-0378">Hydrolase</keyword>
<comment type="caution">
    <text evidence="6">The sequence shown here is derived from an EMBL/GenBank/DDBJ whole genome shotgun (WGS) entry which is preliminary data.</text>
</comment>
<evidence type="ECO:0000313" key="7">
    <source>
        <dbReference type="Proteomes" id="UP000678393"/>
    </source>
</evidence>
<sequence length="846" mass="97681">MTRNKHLPAARKYQKLSFQVKETVLTSQPKCMPVNLAEEKEKFIYLGKTPQFKLQDPSKLHEAAEKAKNQIRFDLLGEAIHILEQVLKEYGDGEIYLEHAFGPRINKEEATPMLLEYISENSLTESLTVHWCDNLACSAKMMWKGPVVNCNRPDLRKYSLWINGSDDNNYMRESGIRCLMDHEIGTHFFRMLNDGLQPWFSDRERFGLRRSGSFESKCTEEGLATINTVLRGRVQFLWGAAFAYYTACKSTEMTFRQLFDHVGRYTSNTNYRWKQVMRVKRGLKDPNDLGGFGNDQCYFEGAVSILRNMENIDFLLLMSGKLCYDEVDRIKRVIRKDCLRYPSFMNKMGPYRRTLQKICLLNGLHQQHSVQKPPAAYLKRLDERKSGKVEDDVNVNKANENKNHRVTQSRMGKLNRSKQKGKIIHSGVDNEDDDKSEIEKFPVSNNLVKMLQHKQEESRQLEESCRVYATFETLRKQLSTLDSTLDQKIQQLRNIVKDHSWSNNEAAYKQSLLNQVSCELISEGSPINEQNMPIENKTVSIEESLSIIQPNNSLTMGEHSEDTDTCSESIKMMSQELLDNANFNSNSCRNRYVKRQQTSLSLKAKKDENSCPSTVKKKRTMEDLTDFMINNKVETLKKKFLSDVNPHEIIFLEMSDEEDRYSVRTSCSNVLIDISNDITAELPKYILNNSTAGNVDDFKPQPDKNSNKIVPAGIKQKPNFILRNKLLAKRPSVTSGKTIKPEKIDTKIGHETDSDTDDSSRRQKKIKKNNYAHIVSHYSQFKPVIVQKPKLDREILTADLCKPFFIQAERLLQAEKVLKKTRYHRNAVKKADVIATLRKKLIPHHK</sequence>
<reference evidence="6" key="1">
    <citation type="submission" date="2021-04" db="EMBL/GenBank/DDBJ databases">
        <authorList>
            <consortium name="Molecular Ecology Group"/>
        </authorList>
    </citation>
    <scope>NUCLEOTIDE SEQUENCE</scope>
</reference>
<dbReference type="EMBL" id="CAJHNH020004746">
    <property type="protein sequence ID" value="CAG5131548.1"/>
    <property type="molecule type" value="Genomic_DNA"/>
</dbReference>
<evidence type="ECO:0000256" key="3">
    <source>
        <dbReference type="ARBA" id="ARBA00022801"/>
    </source>
</evidence>
<dbReference type="GO" id="GO:0006508">
    <property type="term" value="P:proteolysis"/>
    <property type="evidence" value="ECO:0007669"/>
    <property type="project" value="UniProtKB-KW"/>
</dbReference>
<name>A0A8S3ZU48_9EUPU</name>
<dbReference type="PANTHER" id="PTHR31817">
    <property type="match status" value="1"/>
</dbReference>
<evidence type="ECO:0000256" key="2">
    <source>
        <dbReference type="ARBA" id="ARBA00022670"/>
    </source>
</evidence>
<gene>
    <name evidence="6" type="ORF">CUNI_LOCUS17106</name>
</gene>
<organism evidence="6 7">
    <name type="scientific">Candidula unifasciata</name>
    <dbReference type="NCBI Taxonomy" id="100452"/>
    <lineage>
        <taxon>Eukaryota</taxon>
        <taxon>Metazoa</taxon>
        <taxon>Spiralia</taxon>
        <taxon>Lophotrochozoa</taxon>
        <taxon>Mollusca</taxon>
        <taxon>Gastropoda</taxon>
        <taxon>Heterobranchia</taxon>
        <taxon>Euthyneura</taxon>
        <taxon>Panpulmonata</taxon>
        <taxon>Eupulmonata</taxon>
        <taxon>Stylommatophora</taxon>
        <taxon>Helicina</taxon>
        <taxon>Helicoidea</taxon>
        <taxon>Geomitridae</taxon>
        <taxon>Candidula</taxon>
    </lineage>
</organism>
<dbReference type="Pfam" id="PF08014">
    <property type="entry name" value="MATCAP"/>
    <property type="match status" value="1"/>
</dbReference>
<comment type="cofactor">
    <cofactor evidence="1">
        <name>Zn(2+)</name>
        <dbReference type="ChEBI" id="CHEBI:29105"/>
    </cofactor>
</comment>